<dbReference type="PANTHER" id="PTHR43520">
    <property type="entry name" value="ATP7, ISOFORM B"/>
    <property type="match status" value="1"/>
</dbReference>
<dbReference type="InterPro" id="IPR027256">
    <property type="entry name" value="P-typ_ATPase_IB"/>
</dbReference>
<evidence type="ECO:0000313" key="24">
    <source>
        <dbReference type="EMBL" id="EHL20181.1"/>
    </source>
</evidence>
<feature type="transmembrane region" description="Helical" evidence="22">
    <location>
        <begin position="356"/>
        <end position="378"/>
    </location>
</feature>
<dbReference type="Gene3D" id="3.40.50.1000">
    <property type="entry name" value="HAD superfamily/HAD-like"/>
    <property type="match status" value="1"/>
</dbReference>
<dbReference type="SFLD" id="SFLDS00003">
    <property type="entry name" value="Haloacid_Dehalogenase"/>
    <property type="match status" value="1"/>
</dbReference>
<feature type="transmembrane region" description="Helical" evidence="22">
    <location>
        <begin position="384"/>
        <end position="411"/>
    </location>
</feature>
<dbReference type="InterPro" id="IPR006121">
    <property type="entry name" value="HMA_dom"/>
</dbReference>
<feature type="transmembrane region" description="Helical" evidence="22">
    <location>
        <begin position="697"/>
        <end position="719"/>
    </location>
</feature>
<gene>
    <name evidence="24" type="ORF">HMPREF9628_00026</name>
</gene>
<dbReference type="Gene3D" id="2.70.150.10">
    <property type="entry name" value="Calcium-transporting ATPase, cytoplasmic transduction domain A"/>
    <property type="match status" value="1"/>
</dbReference>
<evidence type="ECO:0000256" key="4">
    <source>
        <dbReference type="ARBA" id="ARBA00015102"/>
    </source>
</evidence>
<dbReference type="NCBIfam" id="TIGR01525">
    <property type="entry name" value="ATPase-IB_hvy"/>
    <property type="match status" value="1"/>
</dbReference>
<evidence type="ECO:0000256" key="14">
    <source>
        <dbReference type="ARBA" id="ARBA00022967"/>
    </source>
</evidence>
<accession>G9X9T5</accession>
<keyword evidence="17" id="KW-0406">Ion transport</keyword>
<evidence type="ECO:0000259" key="23">
    <source>
        <dbReference type="PROSITE" id="PS50846"/>
    </source>
</evidence>
<keyword evidence="7 22" id="KW-0812">Transmembrane</keyword>
<dbReference type="NCBIfam" id="TIGR01512">
    <property type="entry name" value="ATPase-IB2_Cd"/>
    <property type="match status" value="1"/>
</dbReference>
<dbReference type="GO" id="GO:0005886">
    <property type="term" value="C:plasma membrane"/>
    <property type="evidence" value="ECO:0007669"/>
    <property type="project" value="UniProtKB-SubCell"/>
</dbReference>
<evidence type="ECO:0000256" key="5">
    <source>
        <dbReference type="ARBA" id="ARBA00022448"/>
    </source>
</evidence>
<dbReference type="Pfam" id="PF00702">
    <property type="entry name" value="Hydrolase"/>
    <property type="match status" value="1"/>
</dbReference>
<dbReference type="InterPro" id="IPR044492">
    <property type="entry name" value="P_typ_ATPase_HD_dom"/>
</dbReference>
<dbReference type="GO" id="GO:0055070">
    <property type="term" value="P:copper ion homeostasis"/>
    <property type="evidence" value="ECO:0007669"/>
    <property type="project" value="TreeGrafter"/>
</dbReference>
<dbReference type="InterPro" id="IPR036163">
    <property type="entry name" value="HMA_dom_sf"/>
</dbReference>
<dbReference type="Gene3D" id="3.30.70.100">
    <property type="match status" value="2"/>
</dbReference>
<evidence type="ECO:0000256" key="9">
    <source>
        <dbReference type="ARBA" id="ARBA00022737"/>
    </source>
</evidence>
<keyword evidence="11" id="KW-0187">Copper transport</keyword>
<dbReference type="PROSITE" id="PS00154">
    <property type="entry name" value="ATPASE_E1_E2"/>
    <property type="match status" value="1"/>
</dbReference>
<evidence type="ECO:0000256" key="2">
    <source>
        <dbReference type="ARBA" id="ARBA00006024"/>
    </source>
</evidence>
<dbReference type="RefSeq" id="WP_009528343.1">
    <property type="nucleotide sequence ID" value="NZ_JH414596.1"/>
</dbReference>
<evidence type="ECO:0000256" key="10">
    <source>
        <dbReference type="ARBA" id="ARBA00022741"/>
    </source>
</evidence>
<evidence type="ECO:0000256" key="11">
    <source>
        <dbReference type="ARBA" id="ARBA00022796"/>
    </source>
</evidence>
<dbReference type="CDD" id="cd02094">
    <property type="entry name" value="P-type_ATPase_Cu-like"/>
    <property type="match status" value="1"/>
</dbReference>
<organism evidence="24 25">
    <name type="scientific">Peptoanaerobacter stomatis</name>
    <dbReference type="NCBI Taxonomy" id="796937"/>
    <lineage>
        <taxon>Bacteria</taxon>
        <taxon>Bacillati</taxon>
        <taxon>Bacillota</taxon>
        <taxon>Clostridia</taxon>
        <taxon>Peptostreptococcales</taxon>
        <taxon>Filifactoraceae</taxon>
        <taxon>Peptoanaerobacter</taxon>
    </lineage>
</organism>
<evidence type="ECO:0000313" key="25">
    <source>
        <dbReference type="Proteomes" id="UP000003379"/>
    </source>
</evidence>
<keyword evidence="18 22" id="KW-0472">Membrane</keyword>
<dbReference type="GO" id="GO:0016887">
    <property type="term" value="F:ATP hydrolysis activity"/>
    <property type="evidence" value="ECO:0007669"/>
    <property type="project" value="InterPro"/>
</dbReference>
<dbReference type="InterPro" id="IPR008250">
    <property type="entry name" value="ATPase_P-typ_transduc_dom_A_sf"/>
</dbReference>
<comment type="subcellular location">
    <subcellularLocation>
        <location evidence="1">Cell membrane</location>
        <topology evidence="1">Multi-pass membrane protein</topology>
    </subcellularLocation>
</comment>
<dbReference type="SUPFAM" id="SSF56784">
    <property type="entry name" value="HAD-like"/>
    <property type="match status" value="1"/>
</dbReference>
<dbReference type="GO" id="GO:0005524">
    <property type="term" value="F:ATP binding"/>
    <property type="evidence" value="ECO:0007669"/>
    <property type="project" value="UniProtKB-UniRule"/>
</dbReference>
<comment type="caution">
    <text evidence="24">The sequence shown here is derived from an EMBL/GenBank/DDBJ whole genome shotgun (WGS) entry which is preliminary data.</text>
</comment>
<evidence type="ECO:0000256" key="6">
    <source>
        <dbReference type="ARBA" id="ARBA00022475"/>
    </source>
</evidence>
<dbReference type="InterPro" id="IPR023298">
    <property type="entry name" value="ATPase_P-typ_TM_dom_sf"/>
</dbReference>
<dbReference type="SFLD" id="SFLDG00002">
    <property type="entry name" value="C1.7:_P-type_atpase_like"/>
    <property type="match status" value="1"/>
</dbReference>
<dbReference type="HOGENOM" id="CLU_001771_0_3_9"/>
<keyword evidence="16" id="KW-0186">Copper</keyword>
<dbReference type="InterPro" id="IPR006122">
    <property type="entry name" value="HMA_Cu_ion-bd"/>
</dbReference>
<feature type="transmembrane region" description="Helical" evidence="22">
    <location>
        <begin position="96"/>
        <end position="114"/>
    </location>
</feature>
<evidence type="ECO:0000256" key="22">
    <source>
        <dbReference type="RuleBase" id="RU362081"/>
    </source>
</evidence>
<dbReference type="PROSITE" id="PS50846">
    <property type="entry name" value="HMA_2"/>
    <property type="match status" value="2"/>
</dbReference>
<feature type="domain" description="HMA" evidence="23">
    <location>
        <begin position="1"/>
        <end position="67"/>
    </location>
</feature>
<dbReference type="SUPFAM" id="SSF81665">
    <property type="entry name" value="Calcium ATPase, transmembrane domain M"/>
    <property type="match status" value="1"/>
</dbReference>
<name>G9X9T5_9FIRM</name>
<dbReference type="Pfam" id="PF00122">
    <property type="entry name" value="E1-E2_ATPase"/>
    <property type="match status" value="1"/>
</dbReference>
<dbReference type="GO" id="GO:0140581">
    <property type="term" value="F:P-type monovalent copper transporter activity"/>
    <property type="evidence" value="ECO:0007669"/>
    <property type="project" value="UniProtKB-EC"/>
</dbReference>
<evidence type="ECO:0000256" key="20">
    <source>
        <dbReference type="ARBA" id="ARBA00033239"/>
    </source>
</evidence>
<dbReference type="PANTHER" id="PTHR43520:SF8">
    <property type="entry name" value="P-TYPE CU(+) TRANSPORTER"/>
    <property type="match status" value="1"/>
</dbReference>
<dbReference type="SUPFAM" id="SSF55008">
    <property type="entry name" value="HMA, heavy metal-associated domain"/>
    <property type="match status" value="2"/>
</dbReference>
<dbReference type="InterPro" id="IPR036412">
    <property type="entry name" value="HAD-like_sf"/>
</dbReference>
<dbReference type="InterPro" id="IPR023299">
    <property type="entry name" value="ATPase_P-typ_cyto_dom_N"/>
</dbReference>
<dbReference type="InterPro" id="IPR059000">
    <property type="entry name" value="ATPase_P-type_domA"/>
</dbReference>
<feature type="transmembrane region" description="Helical" evidence="22">
    <location>
        <begin position="203"/>
        <end position="222"/>
    </location>
</feature>
<evidence type="ECO:0000256" key="18">
    <source>
        <dbReference type="ARBA" id="ARBA00023136"/>
    </source>
</evidence>
<keyword evidence="14" id="KW-1278">Translocase</keyword>
<dbReference type="GO" id="GO:0043682">
    <property type="term" value="F:P-type divalent copper transporter activity"/>
    <property type="evidence" value="ECO:0007669"/>
    <property type="project" value="TreeGrafter"/>
</dbReference>
<dbReference type="FunFam" id="3.30.70.100:FF:000005">
    <property type="entry name" value="Copper-exporting P-type ATPase A"/>
    <property type="match status" value="1"/>
</dbReference>
<dbReference type="CDD" id="cd00371">
    <property type="entry name" value="HMA"/>
    <property type="match status" value="2"/>
</dbReference>
<keyword evidence="10 22" id="KW-0547">Nucleotide-binding</keyword>
<evidence type="ECO:0000256" key="13">
    <source>
        <dbReference type="ARBA" id="ARBA00022842"/>
    </source>
</evidence>
<dbReference type="GO" id="GO:0005507">
    <property type="term" value="F:copper ion binding"/>
    <property type="evidence" value="ECO:0007669"/>
    <property type="project" value="InterPro"/>
</dbReference>
<feature type="transmembrane region" description="Helical" evidence="22">
    <location>
        <begin position="165"/>
        <end position="183"/>
    </location>
</feature>
<keyword evidence="6 22" id="KW-1003">Cell membrane</keyword>
<dbReference type="AlphaFoldDB" id="G9X9T5"/>
<dbReference type="STRING" id="796937.HMPREF9630_01122"/>
<dbReference type="PRINTS" id="PR00119">
    <property type="entry name" value="CATATPASE"/>
</dbReference>
<keyword evidence="5" id="KW-0813">Transport</keyword>
<evidence type="ECO:0000256" key="16">
    <source>
        <dbReference type="ARBA" id="ARBA00023008"/>
    </source>
</evidence>
<dbReference type="InterPro" id="IPR001757">
    <property type="entry name" value="P_typ_ATPase"/>
</dbReference>
<dbReference type="NCBIfam" id="TIGR01494">
    <property type="entry name" value="ATPase_P-type"/>
    <property type="match status" value="1"/>
</dbReference>
<dbReference type="NCBIfam" id="TIGR00003">
    <property type="entry name" value="copper ion binding protein"/>
    <property type="match status" value="2"/>
</dbReference>
<sequence>MKQKYDVKGMTCSACQSAVYRAVSKIDSVSDVNVNLMTNTMSVVYDETKLNDNDIIQVVKNAGYDASLQNTKAETKNSTSDVWEEQLKSMKLRLKISIPLTILLMYVSMGHMINMPLPDFLTDTKGAVNFAFTQFLIALPVVIVNGSYFTKGFKTLIKRSPNMDSLIAVGSSSSMIYGIFAIYKMSYSLGIGDLNTLHHYHHNLYFESAVMILTLITLGKYFETKSKRKTNEAITSLLDLRPQFAHLVSDDTIKDVSVDDVVVGNILQIKSGESIPVDGIIISGNANIDESAITGESIPVEKSIGDKVIGATINKSGAFEIKVISTGSDTVLSKIIELVKDANATKAPIESMADKIAGVFVPIVMLLAVLTFIVWKALGYDFEFALNLAISVLVISCPCALGLATPVAIMVGSGKGAQNGLLFKNAESLELMQGLDTIVFDKTGTLTQGNPAVTDIILLQDFDEKEFLTLTLSLESNSQQPLAQAIVNYSKNFASNKKVSSFEEISGRGVKGIIDEKSIIAGNIQFMSENNIDIDFFTKYSAQLQEQGKTPVFFAIDNKPASIIAIADIIKNTSKSAIDELKSLNIKTVMLTGDNKKTANYIAENLGIDECYSEVMPNQKDEIITNLKNQGKTVGMVGDGINDSPALARADVGIAVGAGTDIAIESADVVLMKSDLQDVVTAIKLSKQTLKNIKENLFWAFFYNILCIPLAMGIFYPAFKLSLNPMIGSLAMSFSSVFVVSNALRLRNFKADKKVEYVKEQMSLDVNVILINNNEISDRYTVKGTEKINNADNSAENIINTSKSEVNKMKKIMYIEGMTCKHCKARVEKVLNELNGVTATVNLEEKTAVLEMDDNVDNDILKNTVEDAGYDVKNIE</sequence>
<dbReference type="SFLD" id="SFLDF00027">
    <property type="entry name" value="p-type_atpase"/>
    <property type="match status" value="1"/>
</dbReference>
<feature type="domain" description="HMA" evidence="23">
    <location>
        <begin position="809"/>
        <end position="873"/>
    </location>
</feature>
<keyword evidence="13" id="KW-0460">Magnesium</keyword>
<keyword evidence="9" id="KW-0677">Repeat</keyword>
<protein>
    <recommendedName>
        <fullName evidence="4">Copper-exporting P-type ATPase</fullName>
        <ecNumber evidence="3">7.2.2.8</ecNumber>
    </recommendedName>
    <alternativeName>
        <fullName evidence="19">Copper-exporting P-type ATPase A</fullName>
    </alternativeName>
    <alternativeName>
        <fullName evidence="20">Cu(+)-exporting ATPase</fullName>
    </alternativeName>
</protein>
<proteinExistence type="inferred from homology"/>
<dbReference type="EMBL" id="AFZG01000001">
    <property type="protein sequence ID" value="EHL20181.1"/>
    <property type="molecule type" value="Genomic_DNA"/>
</dbReference>
<evidence type="ECO:0000256" key="8">
    <source>
        <dbReference type="ARBA" id="ARBA00022723"/>
    </source>
</evidence>
<evidence type="ECO:0000256" key="21">
    <source>
        <dbReference type="ARBA" id="ARBA00049289"/>
    </source>
</evidence>
<evidence type="ECO:0000256" key="19">
    <source>
        <dbReference type="ARBA" id="ARBA00029719"/>
    </source>
</evidence>
<evidence type="ECO:0000256" key="7">
    <source>
        <dbReference type="ARBA" id="ARBA00022692"/>
    </source>
</evidence>
<dbReference type="SUPFAM" id="SSF81653">
    <property type="entry name" value="Calcium ATPase, transduction domain A"/>
    <property type="match status" value="1"/>
</dbReference>
<comment type="catalytic activity">
    <reaction evidence="21">
        <text>Cu(+)(in) + ATP + H2O = Cu(+)(out) + ADP + phosphate + H(+)</text>
        <dbReference type="Rhea" id="RHEA:25792"/>
        <dbReference type="ChEBI" id="CHEBI:15377"/>
        <dbReference type="ChEBI" id="CHEBI:15378"/>
        <dbReference type="ChEBI" id="CHEBI:30616"/>
        <dbReference type="ChEBI" id="CHEBI:43474"/>
        <dbReference type="ChEBI" id="CHEBI:49552"/>
        <dbReference type="ChEBI" id="CHEBI:456216"/>
        <dbReference type="EC" id="7.2.2.8"/>
    </reaction>
</comment>
<keyword evidence="15 22" id="KW-1133">Transmembrane helix</keyword>
<reference evidence="24 25" key="1">
    <citation type="submission" date="2011-08" db="EMBL/GenBank/DDBJ databases">
        <title>The Genome Sequence of Eubacteriaceae bacterium CM5.</title>
        <authorList>
            <consortium name="The Broad Institute Genome Sequencing Platform"/>
            <person name="Earl A."/>
            <person name="Ward D."/>
            <person name="Feldgarden M."/>
            <person name="Gevers D."/>
            <person name="Sizova M."/>
            <person name="Hazen A."/>
            <person name="Epstein S."/>
            <person name="Young S.K."/>
            <person name="Zeng Q."/>
            <person name="Gargeya S."/>
            <person name="Fitzgerald M."/>
            <person name="Haas B."/>
            <person name="Abouelleil A."/>
            <person name="Alvarado L."/>
            <person name="Arachchi H.M."/>
            <person name="Berlin A."/>
            <person name="Brown A."/>
            <person name="Chapman S.B."/>
            <person name="Chen Z."/>
            <person name="Dunbar C."/>
            <person name="Freedman E."/>
            <person name="Gearin G."/>
            <person name="Gellesch M."/>
            <person name="Goldberg J."/>
            <person name="Griggs A."/>
            <person name="Gujja S."/>
            <person name="Heiman D."/>
            <person name="Howarth C."/>
            <person name="Larson L."/>
            <person name="Lui A."/>
            <person name="MacDonald P.J.P."/>
            <person name="Montmayeur A."/>
            <person name="Murphy C."/>
            <person name="Neiman D."/>
            <person name="Pearson M."/>
            <person name="Priest M."/>
            <person name="Roberts A."/>
            <person name="Saif S."/>
            <person name="Shea T."/>
            <person name="Shenoy N."/>
            <person name="Sisk P."/>
            <person name="Stolte C."/>
            <person name="Sykes S."/>
            <person name="Wortman J."/>
            <person name="Nusbaum C."/>
            <person name="Birren B."/>
        </authorList>
    </citation>
    <scope>NUCLEOTIDE SEQUENCE [LARGE SCALE GENOMIC DNA]</scope>
    <source>
        <strain evidence="24 25">CM5</strain>
    </source>
</reference>
<dbReference type="Gene3D" id="3.40.1110.10">
    <property type="entry name" value="Calcium-transporting ATPase, cytoplasmic domain N"/>
    <property type="match status" value="2"/>
</dbReference>
<keyword evidence="8 22" id="KW-0479">Metal-binding</keyword>
<evidence type="ECO:0000256" key="15">
    <source>
        <dbReference type="ARBA" id="ARBA00022989"/>
    </source>
</evidence>
<feature type="transmembrane region" description="Helical" evidence="22">
    <location>
        <begin position="126"/>
        <end position="144"/>
    </location>
</feature>
<dbReference type="NCBIfam" id="TIGR01511">
    <property type="entry name" value="ATPase-IB1_Cu"/>
    <property type="match status" value="1"/>
</dbReference>
<dbReference type="Proteomes" id="UP000003379">
    <property type="component" value="Unassembled WGS sequence"/>
</dbReference>
<evidence type="ECO:0000256" key="12">
    <source>
        <dbReference type="ARBA" id="ARBA00022840"/>
    </source>
</evidence>
<dbReference type="EC" id="7.2.2.8" evidence="3"/>
<comment type="similarity">
    <text evidence="2 22">Belongs to the cation transport ATPase (P-type) (TC 3.A.3) family. Type IB subfamily.</text>
</comment>
<evidence type="ECO:0000256" key="1">
    <source>
        <dbReference type="ARBA" id="ARBA00004651"/>
    </source>
</evidence>
<dbReference type="InterPro" id="IPR018303">
    <property type="entry name" value="ATPase_P-typ_P_site"/>
</dbReference>
<dbReference type="InterPro" id="IPR017969">
    <property type="entry name" value="Heavy-metal-associated_CS"/>
</dbReference>
<evidence type="ECO:0000256" key="3">
    <source>
        <dbReference type="ARBA" id="ARBA00012517"/>
    </source>
</evidence>
<dbReference type="Pfam" id="PF00403">
    <property type="entry name" value="HMA"/>
    <property type="match status" value="2"/>
</dbReference>
<evidence type="ECO:0000256" key="17">
    <source>
        <dbReference type="ARBA" id="ARBA00023065"/>
    </source>
</evidence>
<dbReference type="PROSITE" id="PS01047">
    <property type="entry name" value="HMA_1"/>
    <property type="match status" value="2"/>
</dbReference>
<dbReference type="InterPro" id="IPR023214">
    <property type="entry name" value="HAD_sf"/>
</dbReference>
<feature type="transmembrane region" description="Helical" evidence="22">
    <location>
        <begin position="725"/>
        <end position="744"/>
    </location>
</feature>
<dbReference type="PRINTS" id="PR00943">
    <property type="entry name" value="CUATPASE"/>
</dbReference>
<dbReference type="PATRIC" id="fig|796940.3.peg.27"/>
<dbReference type="FunFam" id="2.70.150.10:FF:000020">
    <property type="entry name" value="Copper-exporting P-type ATPase A"/>
    <property type="match status" value="1"/>
</dbReference>
<keyword evidence="12 22" id="KW-0067">ATP-binding</keyword>